<evidence type="ECO:0000313" key="2">
    <source>
        <dbReference type="Proteomes" id="UP000231343"/>
    </source>
</evidence>
<dbReference type="EMBL" id="PEYM01000052">
    <property type="protein sequence ID" value="PIS30621.1"/>
    <property type="molecule type" value="Genomic_DNA"/>
</dbReference>
<accession>A0A2H0XZQ9</accession>
<reference evidence="1 2" key="1">
    <citation type="submission" date="2017-09" db="EMBL/GenBank/DDBJ databases">
        <title>Depth-based differentiation of microbial function through sediment-hosted aquifers and enrichment of novel symbionts in the deep terrestrial subsurface.</title>
        <authorList>
            <person name="Probst A.J."/>
            <person name="Ladd B."/>
            <person name="Jarett J.K."/>
            <person name="Geller-Mcgrath D.E."/>
            <person name="Sieber C.M."/>
            <person name="Emerson J.B."/>
            <person name="Anantharaman K."/>
            <person name="Thomas B.C."/>
            <person name="Malmstrom R."/>
            <person name="Stieglmeier M."/>
            <person name="Klingl A."/>
            <person name="Woyke T."/>
            <person name="Ryan C.M."/>
            <person name="Banfield J.F."/>
        </authorList>
    </citation>
    <scope>NUCLEOTIDE SEQUENCE [LARGE SCALE GENOMIC DNA]</scope>
    <source>
        <strain evidence="1">CG08_land_8_20_14_0_20_45_16</strain>
    </source>
</reference>
<proteinExistence type="predicted"/>
<gene>
    <name evidence="1" type="ORF">COT42_02670</name>
</gene>
<protein>
    <submittedName>
        <fullName evidence="1">Uncharacterized protein</fullName>
    </submittedName>
</protein>
<dbReference type="AlphaFoldDB" id="A0A2H0XZQ9"/>
<name>A0A2H0XZQ9_UNCSA</name>
<organism evidence="1 2">
    <name type="scientific">Candidatus Saganbacteria bacterium CG08_land_8_20_14_0_20_45_16</name>
    <dbReference type="NCBI Taxonomy" id="2014293"/>
    <lineage>
        <taxon>Bacteria</taxon>
        <taxon>Bacillati</taxon>
        <taxon>Saganbacteria</taxon>
    </lineage>
</organism>
<dbReference type="Proteomes" id="UP000231343">
    <property type="component" value="Unassembled WGS sequence"/>
</dbReference>
<sequence>MKKTKAEKIKEYMKMAAEDTEYLNWCSKLTDTQRLKWLEDANGFLRAACSDKIWKIRMKMRELGA</sequence>
<evidence type="ECO:0000313" key="1">
    <source>
        <dbReference type="EMBL" id="PIS30621.1"/>
    </source>
</evidence>
<comment type="caution">
    <text evidence="1">The sequence shown here is derived from an EMBL/GenBank/DDBJ whole genome shotgun (WGS) entry which is preliminary data.</text>
</comment>